<evidence type="ECO:0000313" key="3">
    <source>
        <dbReference type="Proteomes" id="UP001162640"/>
    </source>
</evidence>
<dbReference type="SUPFAM" id="SSF53474">
    <property type="entry name" value="alpha/beta-Hydrolases"/>
    <property type="match status" value="1"/>
</dbReference>
<comment type="caution">
    <text evidence="2">The sequence shown here is derived from an EMBL/GenBank/DDBJ whole genome shotgun (WGS) entry which is preliminary data.</text>
</comment>
<organism evidence="2 3">
    <name type="scientific">Triparma laevis f. inornata</name>
    <dbReference type="NCBI Taxonomy" id="1714386"/>
    <lineage>
        <taxon>Eukaryota</taxon>
        <taxon>Sar</taxon>
        <taxon>Stramenopiles</taxon>
        <taxon>Ochrophyta</taxon>
        <taxon>Bolidophyceae</taxon>
        <taxon>Parmales</taxon>
        <taxon>Triparmaceae</taxon>
        <taxon>Triparma</taxon>
    </lineage>
</organism>
<reference evidence="3" key="1">
    <citation type="journal article" date="2023" name="Commun. Biol.">
        <title>Genome analysis of Parmales, the sister group of diatoms, reveals the evolutionary specialization of diatoms from phago-mixotrophs to photoautotrophs.</title>
        <authorList>
            <person name="Ban H."/>
            <person name="Sato S."/>
            <person name="Yoshikawa S."/>
            <person name="Yamada K."/>
            <person name="Nakamura Y."/>
            <person name="Ichinomiya M."/>
            <person name="Sato N."/>
            <person name="Blanc-Mathieu R."/>
            <person name="Endo H."/>
            <person name="Kuwata A."/>
            <person name="Ogata H."/>
        </authorList>
    </citation>
    <scope>NUCLEOTIDE SEQUENCE [LARGE SCALE GENOMIC DNA]</scope>
</reference>
<accession>A0A9W6Z980</accession>
<dbReference type="Proteomes" id="UP001162640">
    <property type="component" value="Unassembled WGS sequence"/>
</dbReference>
<evidence type="ECO:0000256" key="1">
    <source>
        <dbReference type="SAM" id="MobiDB-lite"/>
    </source>
</evidence>
<proteinExistence type="predicted"/>
<protein>
    <recommendedName>
        <fullName evidence="4">Esterase</fullName>
    </recommendedName>
</protein>
<dbReference type="InterPro" id="IPR029058">
    <property type="entry name" value="AB_hydrolase_fold"/>
</dbReference>
<dbReference type="Gene3D" id="3.40.50.1820">
    <property type="entry name" value="alpha/beta hydrolase"/>
    <property type="match status" value="1"/>
</dbReference>
<dbReference type="InterPro" id="IPR050583">
    <property type="entry name" value="Mycobacterial_A85_antigen"/>
</dbReference>
<dbReference type="EMBL" id="BLQM01000011">
    <property type="protein sequence ID" value="GMH49829.1"/>
    <property type="molecule type" value="Genomic_DNA"/>
</dbReference>
<dbReference type="AlphaFoldDB" id="A0A9W6Z980"/>
<sequence>MYANGDEWDTNQVYGFDAEFDKTTMSYSLTSDHFGYPLTSLSDLPPATYNVQAEFAVFKEWTRANAPPTFMPTSCVSKDGSNGSYEKPDGTIHSKPTTFNTGDDRLALELVLESVIPDSTPASPGCAGLGEGVDSDEIKTVRIKSDMLSEFYNETIELEACVLLPYGFAEHPEAKYPLVLANGHYNPKFNPGGEYRTTNPECNEDDGYDCVTQNYAYYLHKNWTSIDEDMPFTGSRVLLITMNSPVPFFDDSYAVNSENMGPYGDALIYELIPEVERLYRGIGQGWARGAMGGSTGGWESAAHMIMYPDEFGYALSACPDSVTFSRHTSVNLYGNDNAYFYNSNFKRTPTPGYRDGYSGVTYPGYKTAYGDIISTFQEMNLRELALGDNSLSCGQCDAWEAVWSPIGNKGYPKRIYDKATGIIDKDVANYWKENYDLAHILVRDWETLGPKVAGRLHFAVGGSDSFYLDNAVYDFEQLLLSEIGEDHGVEFVFGAHQGLGFQHCFRGYEYDEDGEPLPNSITRLTYAQDVIPRMTETFLEHAPEGADVESWRY</sequence>
<gene>
    <name evidence="2" type="ORF">TL16_g00628</name>
</gene>
<name>A0A9W6Z980_9STRA</name>
<dbReference type="PANTHER" id="PTHR48098">
    <property type="entry name" value="ENTEROCHELIN ESTERASE-RELATED"/>
    <property type="match status" value="1"/>
</dbReference>
<feature type="region of interest" description="Disordered" evidence="1">
    <location>
        <begin position="79"/>
        <end position="98"/>
    </location>
</feature>
<evidence type="ECO:0008006" key="4">
    <source>
        <dbReference type="Google" id="ProtNLM"/>
    </source>
</evidence>
<evidence type="ECO:0000313" key="2">
    <source>
        <dbReference type="EMBL" id="GMH49829.1"/>
    </source>
</evidence>
<dbReference type="PANTHER" id="PTHR48098:SF3">
    <property type="entry name" value="IRON(III) ENTEROBACTIN ESTERASE"/>
    <property type="match status" value="1"/>
</dbReference>